<name>X1RZL8_9ZZZZ</name>
<sequence length="63" mass="7198">MNTMTIDEAIKIKEQHLANNAPYDWLELEQADRLGLEALKAVDSYRKLGPSDLFHKLPGETEE</sequence>
<gene>
    <name evidence="1" type="ORF">S12H4_03960</name>
</gene>
<evidence type="ECO:0000313" key="1">
    <source>
        <dbReference type="EMBL" id="GAI72376.1"/>
    </source>
</evidence>
<reference evidence="1" key="1">
    <citation type="journal article" date="2014" name="Front. Microbiol.">
        <title>High frequency of phylogenetically diverse reductive dehalogenase-homologous genes in deep subseafloor sedimentary metagenomes.</title>
        <authorList>
            <person name="Kawai M."/>
            <person name="Futagami T."/>
            <person name="Toyoda A."/>
            <person name="Takaki Y."/>
            <person name="Nishi S."/>
            <person name="Hori S."/>
            <person name="Arai W."/>
            <person name="Tsubouchi T."/>
            <person name="Morono Y."/>
            <person name="Uchiyama I."/>
            <person name="Ito T."/>
            <person name="Fujiyama A."/>
            <person name="Inagaki F."/>
            <person name="Takami H."/>
        </authorList>
    </citation>
    <scope>NUCLEOTIDE SEQUENCE</scope>
    <source>
        <strain evidence="1">Expedition CK06-06</strain>
    </source>
</reference>
<proteinExistence type="predicted"/>
<comment type="caution">
    <text evidence="1">The sequence shown here is derived from an EMBL/GenBank/DDBJ whole genome shotgun (WGS) entry which is preliminary data.</text>
</comment>
<dbReference type="EMBL" id="BARW01001167">
    <property type="protein sequence ID" value="GAI72376.1"/>
    <property type="molecule type" value="Genomic_DNA"/>
</dbReference>
<dbReference type="AlphaFoldDB" id="X1RZL8"/>
<protein>
    <submittedName>
        <fullName evidence="1">Uncharacterized protein</fullName>
    </submittedName>
</protein>
<accession>X1RZL8</accession>
<organism evidence="1">
    <name type="scientific">marine sediment metagenome</name>
    <dbReference type="NCBI Taxonomy" id="412755"/>
    <lineage>
        <taxon>unclassified sequences</taxon>
        <taxon>metagenomes</taxon>
        <taxon>ecological metagenomes</taxon>
    </lineage>
</organism>